<dbReference type="EMBL" id="JAGIYY010000002">
    <property type="protein sequence ID" value="MBP0438962.1"/>
    <property type="molecule type" value="Genomic_DNA"/>
</dbReference>
<name>A0A8J7R0P4_9HYPH</name>
<gene>
    <name evidence="3" type="ORF">J5Y06_09900</name>
</gene>
<dbReference type="AlphaFoldDB" id="A0A8J7R0P4"/>
<evidence type="ECO:0000256" key="2">
    <source>
        <dbReference type="SAM" id="SignalP"/>
    </source>
</evidence>
<accession>A0A8J7R0P4</accession>
<evidence type="ECO:0000313" key="4">
    <source>
        <dbReference type="Proteomes" id="UP000666240"/>
    </source>
</evidence>
<feature type="region of interest" description="Disordered" evidence="1">
    <location>
        <begin position="40"/>
        <end position="98"/>
    </location>
</feature>
<comment type="caution">
    <text evidence="3">The sequence shown here is derived from an EMBL/GenBank/DDBJ whole genome shotgun (WGS) entry which is preliminary data.</text>
</comment>
<protein>
    <recommendedName>
        <fullName evidence="5">Fibronectin attachment protein</fullName>
    </recommendedName>
</protein>
<keyword evidence="4" id="KW-1185">Reference proteome</keyword>
<sequence length="253" mass="27325">MPFFFATPLGRFTATAALFAGLTLLPLPAHALSEIQNDATTAPSGAQAPIQRSPLPLPNALGDSPAPAAPDGGTETEEPEGGLSSPSATHPQSDPDEQPAEVIYDLSRLPEPVRRMHQLIYDACNSGDIERLRPLIGTGETQTQLSLGDVESDPIEFLKQLAGDDQGHEILAILEEVLDAGFVHLDAGTPDELYVWPYFFAVPLDSLTGPQRVELFRIVTAGDYEEMKSFGAYVFYRVGITPEGRWSFFVAGE</sequence>
<keyword evidence="2" id="KW-0732">Signal</keyword>
<feature type="signal peptide" evidence="2">
    <location>
        <begin position="1"/>
        <end position="31"/>
    </location>
</feature>
<proteinExistence type="predicted"/>
<evidence type="ECO:0000313" key="3">
    <source>
        <dbReference type="EMBL" id="MBP0438962.1"/>
    </source>
</evidence>
<dbReference type="RefSeq" id="WP_209334961.1">
    <property type="nucleotide sequence ID" value="NZ_JAGIYY010000002.1"/>
</dbReference>
<evidence type="ECO:0008006" key="5">
    <source>
        <dbReference type="Google" id="ProtNLM"/>
    </source>
</evidence>
<feature type="chain" id="PRO_5035212649" description="Fibronectin attachment protein" evidence="2">
    <location>
        <begin position="32"/>
        <end position="253"/>
    </location>
</feature>
<evidence type="ECO:0000256" key="1">
    <source>
        <dbReference type="SAM" id="MobiDB-lite"/>
    </source>
</evidence>
<organism evidence="3 4">
    <name type="scientific">Tianweitania sediminis</name>
    <dbReference type="NCBI Taxonomy" id="1502156"/>
    <lineage>
        <taxon>Bacteria</taxon>
        <taxon>Pseudomonadati</taxon>
        <taxon>Pseudomonadota</taxon>
        <taxon>Alphaproteobacteria</taxon>
        <taxon>Hyphomicrobiales</taxon>
        <taxon>Phyllobacteriaceae</taxon>
        <taxon>Tianweitania</taxon>
    </lineage>
</organism>
<dbReference type="Proteomes" id="UP000666240">
    <property type="component" value="Unassembled WGS sequence"/>
</dbReference>
<reference evidence="3" key="1">
    <citation type="submission" date="2021-03" db="EMBL/GenBank/DDBJ databases">
        <title>Genome sequencing and assembly of Tianweitania sediminis.</title>
        <authorList>
            <person name="Chhetri G."/>
        </authorList>
    </citation>
    <scope>NUCLEOTIDE SEQUENCE</scope>
    <source>
        <strain evidence="3">Z8</strain>
    </source>
</reference>